<keyword evidence="3" id="KW-1185">Reference proteome</keyword>
<dbReference type="PROSITE" id="PS51257">
    <property type="entry name" value="PROKAR_LIPOPROTEIN"/>
    <property type="match status" value="1"/>
</dbReference>
<gene>
    <name evidence="2" type="ORF">GCM10007167_08080</name>
</gene>
<dbReference type="Proteomes" id="UP000636453">
    <property type="component" value="Unassembled WGS sequence"/>
</dbReference>
<evidence type="ECO:0000313" key="3">
    <source>
        <dbReference type="Proteomes" id="UP000636453"/>
    </source>
</evidence>
<dbReference type="AlphaFoldDB" id="A0A918YYA6"/>
<sequence>MGPGWRHARRTGDAVMSTGYRLVLLAAALGLSACATTSEDTARTAPPREPSILDPDEAYIARVEAIARRRGIEVQWVNAPRKTASQVAREKAELQSQ</sequence>
<feature type="chain" id="PRO_5038046577" evidence="1">
    <location>
        <begin position="36"/>
        <end position="97"/>
    </location>
</feature>
<protein>
    <submittedName>
        <fullName evidence="2">Uncharacterized protein</fullName>
    </submittedName>
</protein>
<keyword evidence="1" id="KW-0732">Signal</keyword>
<proteinExistence type="predicted"/>
<feature type="signal peptide" evidence="1">
    <location>
        <begin position="1"/>
        <end position="35"/>
    </location>
</feature>
<reference evidence="2" key="1">
    <citation type="journal article" date="2014" name="Int. J. Syst. Evol. Microbiol.">
        <title>Complete genome sequence of Corynebacterium casei LMG S-19264T (=DSM 44701T), isolated from a smear-ripened cheese.</title>
        <authorList>
            <consortium name="US DOE Joint Genome Institute (JGI-PGF)"/>
            <person name="Walter F."/>
            <person name="Albersmeier A."/>
            <person name="Kalinowski J."/>
            <person name="Ruckert C."/>
        </authorList>
    </citation>
    <scope>NUCLEOTIDE SEQUENCE</scope>
    <source>
        <strain evidence="2">KCTC 32020</strain>
    </source>
</reference>
<accession>A0A918YYA6</accession>
<organism evidence="2 3">
    <name type="scientific">Vulcaniibacterium thermophilum</name>
    <dbReference type="NCBI Taxonomy" id="1169913"/>
    <lineage>
        <taxon>Bacteria</taxon>
        <taxon>Pseudomonadati</taxon>
        <taxon>Pseudomonadota</taxon>
        <taxon>Gammaproteobacteria</taxon>
        <taxon>Lysobacterales</taxon>
        <taxon>Lysobacteraceae</taxon>
        <taxon>Vulcaniibacterium</taxon>
    </lineage>
</organism>
<evidence type="ECO:0000313" key="2">
    <source>
        <dbReference type="EMBL" id="GHE28788.1"/>
    </source>
</evidence>
<name>A0A918YYA6_9GAMM</name>
<comment type="caution">
    <text evidence="2">The sequence shown here is derived from an EMBL/GenBank/DDBJ whole genome shotgun (WGS) entry which is preliminary data.</text>
</comment>
<reference evidence="2" key="2">
    <citation type="submission" date="2020-09" db="EMBL/GenBank/DDBJ databases">
        <authorList>
            <person name="Sun Q."/>
            <person name="Kim S."/>
        </authorList>
    </citation>
    <scope>NUCLEOTIDE SEQUENCE</scope>
    <source>
        <strain evidence="2">KCTC 32020</strain>
    </source>
</reference>
<dbReference type="EMBL" id="BNCF01000003">
    <property type="protein sequence ID" value="GHE28788.1"/>
    <property type="molecule type" value="Genomic_DNA"/>
</dbReference>
<evidence type="ECO:0000256" key="1">
    <source>
        <dbReference type="SAM" id="SignalP"/>
    </source>
</evidence>